<evidence type="ECO:0000313" key="2">
    <source>
        <dbReference type="EMBL" id="MBB4034771.1"/>
    </source>
</evidence>
<dbReference type="EMBL" id="JACIEP010000002">
    <property type="protein sequence ID" value="MBB4034771.1"/>
    <property type="molecule type" value="Genomic_DNA"/>
</dbReference>
<dbReference type="RefSeq" id="WP_183305721.1">
    <property type="nucleotide sequence ID" value="NZ_JACIEP010000002.1"/>
</dbReference>
<proteinExistence type="predicted"/>
<evidence type="ECO:0000313" key="3">
    <source>
        <dbReference type="Proteomes" id="UP000555103"/>
    </source>
</evidence>
<dbReference type="Proteomes" id="UP000555103">
    <property type="component" value="Unassembled WGS sequence"/>
</dbReference>
<name>A0A840CHT1_9BACT</name>
<feature type="domain" description="DUF4007" evidence="1">
    <location>
        <begin position="3"/>
        <end position="294"/>
    </location>
</feature>
<dbReference type="AlphaFoldDB" id="A0A840CHT1"/>
<dbReference type="Pfam" id="PF13182">
    <property type="entry name" value="DUF4007"/>
    <property type="match status" value="1"/>
</dbReference>
<organism evidence="2 3">
    <name type="scientific">Dysgonomonas hofstadii</name>
    <dbReference type="NCBI Taxonomy" id="637886"/>
    <lineage>
        <taxon>Bacteria</taxon>
        <taxon>Pseudomonadati</taxon>
        <taxon>Bacteroidota</taxon>
        <taxon>Bacteroidia</taxon>
        <taxon>Bacteroidales</taxon>
        <taxon>Dysgonomonadaceae</taxon>
        <taxon>Dysgonomonas</taxon>
    </lineage>
</organism>
<keyword evidence="3" id="KW-1185">Reference proteome</keyword>
<dbReference type="InterPro" id="IPR025248">
    <property type="entry name" value="DUF4007"/>
</dbReference>
<reference evidence="2 3" key="1">
    <citation type="submission" date="2020-08" db="EMBL/GenBank/DDBJ databases">
        <title>Genomic Encyclopedia of Type Strains, Phase IV (KMG-IV): sequencing the most valuable type-strain genomes for metagenomic binning, comparative biology and taxonomic classification.</title>
        <authorList>
            <person name="Goeker M."/>
        </authorList>
    </citation>
    <scope>NUCLEOTIDE SEQUENCE [LARGE SCALE GENOMIC DNA]</scope>
    <source>
        <strain evidence="2 3">DSM 104969</strain>
    </source>
</reference>
<evidence type="ECO:0000259" key="1">
    <source>
        <dbReference type="Pfam" id="PF13182"/>
    </source>
</evidence>
<comment type="caution">
    <text evidence="2">The sequence shown here is derived from an EMBL/GenBank/DDBJ whole genome shotgun (WGS) entry which is preliminary data.</text>
</comment>
<sequence length="296" mass="34866">MRFSGHETFVCKQTWLKKGYDFLIHGESFSKETAVIDLGVGKNMVSSIGYWMKAFGLCNERWELTDISNYIFGQNGKDQYLEDYGTLWLLLYNLIKTGYASIYNIFFNQYREYNALEFSEEQLHSYLKSLMEKENIYNQKTLNSDISVFRRMFLAPKDQQEEIEDLYTTIFSELNIIYMLPIARKKEKEENNKSEVKKYDISSKAKIGLPYEIILYAILDQNEAKNSLSLDFNELWNGNNSPGKTFSLSKEDLYKYLEEIEENYSGIIFSSTAGIQTLQFNKQFDKWQVLSNYYDK</sequence>
<protein>
    <recommendedName>
        <fullName evidence="1">DUF4007 domain-containing protein</fullName>
    </recommendedName>
</protein>
<accession>A0A840CHT1</accession>
<gene>
    <name evidence="2" type="ORF">GGR21_000658</name>
</gene>